<keyword evidence="2" id="KW-1003">Cell membrane</keyword>
<keyword evidence="8" id="KW-1185">Reference proteome</keyword>
<dbReference type="AlphaFoldDB" id="A0A1J1IW96"/>
<evidence type="ECO:0000256" key="1">
    <source>
        <dbReference type="ARBA" id="ARBA00004651"/>
    </source>
</evidence>
<name>A0A1J1IW96_9DIPT</name>
<comment type="subcellular location">
    <subcellularLocation>
        <location evidence="1">Cell membrane</location>
        <topology evidence="1">Multi-pass membrane protein</topology>
    </subcellularLocation>
</comment>
<evidence type="ECO:0000313" key="8">
    <source>
        <dbReference type="Proteomes" id="UP000183832"/>
    </source>
</evidence>
<keyword evidence="3 6" id="KW-0812">Transmembrane</keyword>
<evidence type="ECO:0000256" key="5">
    <source>
        <dbReference type="ARBA" id="ARBA00023136"/>
    </source>
</evidence>
<evidence type="ECO:0000313" key="7">
    <source>
        <dbReference type="EMBL" id="CRL03414.1"/>
    </source>
</evidence>
<evidence type="ECO:0000256" key="2">
    <source>
        <dbReference type="ARBA" id="ARBA00022475"/>
    </source>
</evidence>
<keyword evidence="5 6" id="KW-0472">Membrane</keyword>
<sequence>MRKYDVITVNKRKGIASYKDKDFMIIGLAPYEINKNSLNIEMKSFNYVQLLVSVFGWFALSVVKVRTLIFTFNNLFGLHSELLDHIRKLILHILLYYLIMEVWWIIYLQFIGSVNCVNTRLDALQNNMSLILPNEPYEIFKVQKKDMQDVGILYDLLADISEEINSVFTRQISALKKKIINRPIIFTCGLFNIDWTIALSIIAAITTYLTIITQFDK</sequence>
<accession>A0A1J1IW96</accession>
<evidence type="ECO:0000256" key="4">
    <source>
        <dbReference type="ARBA" id="ARBA00022989"/>
    </source>
</evidence>
<dbReference type="Pfam" id="PF08395">
    <property type="entry name" value="7tm_7"/>
    <property type="match status" value="1"/>
</dbReference>
<evidence type="ECO:0000256" key="6">
    <source>
        <dbReference type="SAM" id="Phobius"/>
    </source>
</evidence>
<keyword evidence="4 6" id="KW-1133">Transmembrane helix</keyword>
<evidence type="ECO:0000256" key="3">
    <source>
        <dbReference type="ARBA" id="ARBA00022692"/>
    </source>
</evidence>
<organism evidence="7 8">
    <name type="scientific">Clunio marinus</name>
    <dbReference type="NCBI Taxonomy" id="568069"/>
    <lineage>
        <taxon>Eukaryota</taxon>
        <taxon>Metazoa</taxon>
        <taxon>Ecdysozoa</taxon>
        <taxon>Arthropoda</taxon>
        <taxon>Hexapoda</taxon>
        <taxon>Insecta</taxon>
        <taxon>Pterygota</taxon>
        <taxon>Neoptera</taxon>
        <taxon>Endopterygota</taxon>
        <taxon>Diptera</taxon>
        <taxon>Nematocera</taxon>
        <taxon>Chironomoidea</taxon>
        <taxon>Chironomidae</taxon>
        <taxon>Clunio</taxon>
    </lineage>
</organism>
<gene>
    <name evidence="7" type="ORF">CLUMA_CG016769</name>
</gene>
<dbReference type="GO" id="GO:0050909">
    <property type="term" value="P:sensory perception of taste"/>
    <property type="evidence" value="ECO:0007669"/>
    <property type="project" value="InterPro"/>
</dbReference>
<dbReference type="GO" id="GO:0005886">
    <property type="term" value="C:plasma membrane"/>
    <property type="evidence" value="ECO:0007669"/>
    <property type="project" value="UniProtKB-SubCell"/>
</dbReference>
<feature type="transmembrane region" description="Helical" evidence="6">
    <location>
        <begin position="89"/>
        <end position="110"/>
    </location>
</feature>
<feature type="transmembrane region" description="Helical" evidence="6">
    <location>
        <begin position="184"/>
        <end position="211"/>
    </location>
</feature>
<reference evidence="7 8" key="1">
    <citation type="submission" date="2015-04" db="EMBL/GenBank/DDBJ databases">
        <authorList>
            <person name="Syromyatnikov M.Y."/>
            <person name="Popov V.N."/>
        </authorList>
    </citation>
    <scope>NUCLEOTIDE SEQUENCE [LARGE SCALE GENOMIC DNA]</scope>
</reference>
<dbReference type="InterPro" id="IPR013604">
    <property type="entry name" value="7TM_chemorcpt"/>
</dbReference>
<feature type="transmembrane region" description="Helical" evidence="6">
    <location>
        <begin position="47"/>
        <end position="69"/>
    </location>
</feature>
<protein>
    <submittedName>
        <fullName evidence="7">CLUMA_CG016769, isoform A</fullName>
    </submittedName>
</protein>
<dbReference type="Proteomes" id="UP000183832">
    <property type="component" value="Unassembled WGS sequence"/>
</dbReference>
<proteinExistence type="predicted"/>
<dbReference type="EMBL" id="CVRI01000059">
    <property type="protein sequence ID" value="CRL03414.1"/>
    <property type="molecule type" value="Genomic_DNA"/>
</dbReference>